<dbReference type="PANTHER" id="PTHR15422:SF45">
    <property type="entry name" value="CYTOCHROME B561 DOMAIN-CONTAINING PROTEIN"/>
    <property type="match status" value="1"/>
</dbReference>
<evidence type="ECO:0000256" key="5">
    <source>
        <dbReference type="ARBA" id="ARBA00022692"/>
    </source>
</evidence>
<evidence type="ECO:0000256" key="8">
    <source>
        <dbReference type="ARBA" id="ARBA00022989"/>
    </source>
</evidence>
<evidence type="ECO:0000256" key="1">
    <source>
        <dbReference type="ARBA" id="ARBA00001970"/>
    </source>
</evidence>
<dbReference type="Gene3D" id="1.20.120.1770">
    <property type="match status" value="1"/>
</dbReference>
<feature type="region of interest" description="Disordered" evidence="11">
    <location>
        <begin position="1"/>
        <end position="20"/>
    </location>
</feature>
<keyword evidence="9" id="KW-0408">Iron</keyword>
<keyword evidence="6" id="KW-0479">Metal-binding</keyword>
<evidence type="ECO:0000259" key="13">
    <source>
        <dbReference type="PROSITE" id="PS50939"/>
    </source>
</evidence>
<evidence type="ECO:0000256" key="9">
    <source>
        <dbReference type="ARBA" id="ARBA00023004"/>
    </source>
</evidence>
<feature type="domain" description="Cytochrome b561" evidence="13">
    <location>
        <begin position="36"/>
        <end position="235"/>
    </location>
</feature>
<evidence type="ECO:0000256" key="2">
    <source>
        <dbReference type="ARBA" id="ARBA00004141"/>
    </source>
</evidence>
<evidence type="ECO:0000256" key="6">
    <source>
        <dbReference type="ARBA" id="ARBA00022723"/>
    </source>
</evidence>
<keyword evidence="10 12" id="KW-0472">Membrane</keyword>
<name>A0A3A2ZEM7_9EURO</name>
<gene>
    <name evidence="14" type="ORF">PHISCL_06047</name>
</gene>
<dbReference type="AlphaFoldDB" id="A0A3A2ZEM7"/>
<evidence type="ECO:0000256" key="10">
    <source>
        <dbReference type="ARBA" id="ARBA00023136"/>
    </source>
</evidence>
<feature type="transmembrane region" description="Helical" evidence="12">
    <location>
        <begin position="107"/>
        <end position="126"/>
    </location>
</feature>
<reference evidence="15" key="1">
    <citation type="submission" date="2017-02" db="EMBL/GenBank/DDBJ databases">
        <authorList>
            <person name="Tafer H."/>
            <person name="Lopandic K."/>
        </authorList>
    </citation>
    <scope>NUCLEOTIDE SEQUENCE [LARGE SCALE GENOMIC DNA]</scope>
    <source>
        <strain evidence="15">CBS 366.77</strain>
    </source>
</reference>
<dbReference type="PROSITE" id="PS50939">
    <property type="entry name" value="CYTOCHROME_B561"/>
    <property type="match status" value="1"/>
</dbReference>
<comment type="caution">
    <text evidence="14">The sequence shown here is derived from an EMBL/GenBank/DDBJ whole genome shotgun (WGS) entry which is preliminary data.</text>
</comment>
<dbReference type="InterPro" id="IPR006593">
    <property type="entry name" value="Cyt_b561/ferric_Rdtase_TM"/>
</dbReference>
<dbReference type="PANTHER" id="PTHR15422">
    <property type="entry name" value="OS05G0565100 PROTEIN"/>
    <property type="match status" value="1"/>
</dbReference>
<dbReference type="STRING" id="2070753.A0A3A2ZEM7"/>
<evidence type="ECO:0000256" key="4">
    <source>
        <dbReference type="ARBA" id="ARBA00022617"/>
    </source>
</evidence>
<evidence type="ECO:0000256" key="7">
    <source>
        <dbReference type="ARBA" id="ARBA00022982"/>
    </source>
</evidence>
<dbReference type="GO" id="GO:0016020">
    <property type="term" value="C:membrane"/>
    <property type="evidence" value="ECO:0007669"/>
    <property type="project" value="UniProtKB-SubCell"/>
</dbReference>
<feature type="transmembrane region" description="Helical" evidence="12">
    <location>
        <begin position="212"/>
        <end position="232"/>
    </location>
</feature>
<dbReference type="Pfam" id="PF03188">
    <property type="entry name" value="Cytochrom_B561"/>
    <property type="match status" value="1"/>
</dbReference>
<dbReference type="GO" id="GO:0046872">
    <property type="term" value="F:metal ion binding"/>
    <property type="evidence" value="ECO:0007669"/>
    <property type="project" value="UniProtKB-KW"/>
</dbReference>
<evidence type="ECO:0000313" key="14">
    <source>
        <dbReference type="EMBL" id="RJE21612.1"/>
    </source>
</evidence>
<dbReference type="SMART" id="SM00665">
    <property type="entry name" value="B561"/>
    <property type="match status" value="1"/>
</dbReference>
<keyword evidence="8 12" id="KW-1133">Transmembrane helix</keyword>
<keyword evidence="7" id="KW-0249">Electron transport</keyword>
<evidence type="ECO:0000313" key="15">
    <source>
        <dbReference type="Proteomes" id="UP000266188"/>
    </source>
</evidence>
<dbReference type="GO" id="GO:0140575">
    <property type="term" value="F:transmembrane monodehydroascorbate reductase activity"/>
    <property type="evidence" value="ECO:0007669"/>
    <property type="project" value="InterPro"/>
</dbReference>
<comment type="cofactor">
    <cofactor evidence="1">
        <name>heme b</name>
        <dbReference type="ChEBI" id="CHEBI:60344"/>
    </cofactor>
</comment>
<organism evidence="14 15">
    <name type="scientific">Aspergillus sclerotialis</name>
    <dbReference type="NCBI Taxonomy" id="2070753"/>
    <lineage>
        <taxon>Eukaryota</taxon>
        <taxon>Fungi</taxon>
        <taxon>Dikarya</taxon>
        <taxon>Ascomycota</taxon>
        <taxon>Pezizomycotina</taxon>
        <taxon>Eurotiomycetes</taxon>
        <taxon>Eurotiomycetidae</taxon>
        <taxon>Eurotiales</taxon>
        <taxon>Aspergillaceae</taxon>
        <taxon>Aspergillus</taxon>
        <taxon>Aspergillus subgen. Polypaecilum</taxon>
    </lineage>
</organism>
<accession>A0A3A2ZEM7</accession>
<feature type="transmembrane region" description="Helical" evidence="12">
    <location>
        <begin position="184"/>
        <end position="200"/>
    </location>
</feature>
<dbReference type="Proteomes" id="UP000266188">
    <property type="component" value="Unassembled WGS sequence"/>
</dbReference>
<protein>
    <submittedName>
        <fullName evidence="14">Cytochrome b561</fullName>
    </submittedName>
</protein>
<keyword evidence="15" id="KW-1185">Reference proteome</keyword>
<evidence type="ECO:0000256" key="3">
    <source>
        <dbReference type="ARBA" id="ARBA00022448"/>
    </source>
</evidence>
<dbReference type="InterPro" id="IPR045150">
    <property type="entry name" value="CYB561D1/2"/>
</dbReference>
<dbReference type="OrthoDB" id="432881at2759"/>
<comment type="subcellular location">
    <subcellularLocation>
        <location evidence="2">Membrane</location>
        <topology evidence="2">Multi-pass membrane protein</topology>
    </subcellularLocation>
</comment>
<dbReference type="EMBL" id="MVGC01000216">
    <property type="protein sequence ID" value="RJE21612.1"/>
    <property type="molecule type" value="Genomic_DNA"/>
</dbReference>
<dbReference type="CDD" id="cd08761">
    <property type="entry name" value="Cyt_b561_CYB561D2_like"/>
    <property type="match status" value="1"/>
</dbReference>
<sequence length="239" mass="25927">MATLTHQNPEPIDSEDEPLLGSPVQAVQRDGTNIYHNLVTGTATVAQAGIWVLAAVVWSGVFSDQLSFFSAHPLLNVSALLLQVQASLILQPTTTATPKHKHLGTRIHYIIQAISVAAFIAAFIVIEVNKGDHPHLVSPHGIMGLISYIAILCQALVGVTQYFFPRQILGSVDAGKRIYKYHRWFGYGLMILELATVAAATQTTYNLTTLHIQLWAVLVAAVLVIAGVGARIRKHKLGL</sequence>
<feature type="transmembrane region" description="Helical" evidence="12">
    <location>
        <begin position="146"/>
        <end position="164"/>
    </location>
</feature>
<evidence type="ECO:0000256" key="12">
    <source>
        <dbReference type="SAM" id="Phobius"/>
    </source>
</evidence>
<evidence type="ECO:0000256" key="11">
    <source>
        <dbReference type="SAM" id="MobiDB-lite"/>
    </source>
</evidence>
<proteinExistence type="predicted"/>
<keyword evidence="4" id="KW-0349">Heme</keyword>
<keyword evidence="5 12" id="KW-0812">Transmembrane</keyword>
<keyword evidence="3" id="KW-0813">Transport</keyword>